<dbReference type="RefSeq" id="WP_387701076.1">
    <property type="nucleotide sequence ID" value="NZ_JBIAMX010000009.1"/>
</dbReference>
<dbReference type="InterPro" id="IPR025447">
    <property type="entry name" value="DUF4192"/>
</dbReference>
<sequence>MTPPTNSPRRLRRGAPFPRALTCADTVPRYPVAVPPPLRIGDPGELIAALPALLGFVPERSLVVGVLCHGPRAGTAGIEAVVRFDLDALTGPEAPDRLADCLGTLCVRERAIDLLAVVVDDRGAGTRRRAALFAALDAAGPGLGGLWWVERIVRGAPYRDLRGPHAGTVRDPAASPVAVAQVLDGKQIRRSRRELTDLVAAERGRVDAVLDELAAARARFADALTAAARADREAAYRRGALEWTLWQIAGHADGEPRTDLELAQLAALLADRVLRDALYGLALGEYAGAAEGLWIQLCRVTAGTDRAEAAALAGFSAYLRGDGPLAGIALAAATDADATHPMAVLLEAALQSGLRPERLRRLAESGHAIAAELGVDLGPVCR</sequence>
<proteinExistence type="predicted"/>
<keyword evidence="2" id="KW-1185">Reference proteome</keyword>
<dbReference type="Proteomes" id="UP001601444">
    <property type="component" value="Unassembled WGS sequence"/>
</dbReference>
<evidence type="ECO:0000313" key="2">
    <source>
        <dbReference type="Proteomes" id="UP001601444"/>
    </source>
</evidence>
<evidence type="ECO:0000313" key="1">
    <source>
        <dbReference type="EMBL" id="MFF0544546.1"/>
    </source>
</evidence>
<protein>
    <submittedName>
        <fullName evidence="1">DUF4192 domain-containing protein</fullName>
    </submittedName>
</protein>
<reference evidence="1 2" key="1">
    <citation type="submission" date="2024-10" db="EMBL/GenBank/DDBJ databases">
        <title>The Natural Products Discovery Center: Release of the First 8490 Sequenced Strains for Exploring Actinobacteria Biosynthetic Diversity.</title>
        <authorList>
            <person name="Kalkreuter E."/>
            <person name="Kautsar S.A."/>
            <person name="Yang D."/>
            <person name="Bader C.D."/>
            <person name="Teijaro C.N."/>
            <person name="Fluegel L."/>
            <person name="Davis C.M."/>
            <person name="Simpson J.R."/>
            <person name="Lauterbach L."/>
            <person name="Steele A.D."/>
            <person name="Gui C."/>
            <person name="Meng S."/>
            <person name="Li G."/>
            <person name="Viehrig K."/>
            <person name="Ye F."/>
            <person name="Su P."/>
            <person name="Kiefer A.F."/>
            <person name="Nichols A."/>
            <person name="Cepeda A.J."/>
            <person name="Yan W."/>
            <person name="Fan B."/>
            <person name="Jiang Y."/>
            <person name="Adhikari A."/>
            <person name="Zheng C.-J."/>
            <person name="Schuster L."/>
            <person name="Cowan T.M."/>
            <person name="Smanski M.J."/>
            <person name="Chevrette M.G."/>
            <person name="De Carvalho L.P.S."/>
            <person name="Shen B."/>
        </authorList>
    </citation>
    <scope>NUCLEOTIDE SEQUENCE [LARGE SCALE GENOMIC DNA]</scope>
    <source>
        <strain evidence="1 2">NPDC004045</strain>
    </source>
</reference>
<organism evidence="1 2">
    <name type="scientific">Nocardia thailandica</name>
    <dbReference type="NCBI Taxonomy" id="257275"/>
    <lineage>
        <taxon>Bacteria</taxon>
        <taxon>Bacillati</taxon>
        <taxon>Actinomycetota</taxon>
        <taxon>Actinomycetes</taxon>
        <taxon>Mycobacteriales</taxon>
        <taxon>Nocardiaceae</taxon>
        <taxon>Nocardia</taxon>
    </lineage>
</organism>
<dbReference type="Pfam" id="PF13830">
    <property type="entry name" value="DUF4192"/>
    <property type="match status" value="1"/>
</dbReference>
<dbReference type="EMBL" id="JBIAMX010000009">
    <property type="protein sequence ID" value="MFF0544546.1"/>
    <property type="molecule type" value="Genomic_DNA"/>
</dbReference>
<accession>A0ABW6PQ63</accession>
<comment type="caution">
    <text evidence="1">The sequence shown here is derived from an EMBL/GenBank/DDBJ whole genome shotgun (WGS) entry which is preliminary data.</text>
</comment>
<name>A0ABW6PQ63_9NOCA</name>
<gene>
    <name evidence="1" type="ORF">ACFYTF_17080</name>
</gene>